<evidence type="ECO:0000256" key="1">
    <source>
        <dbReference type="ARBA" id="ARBA00006484"/>
    </source>
</evidence>
<dbReference type="PANTHER" id="PTHR43669:SF3">
    <property type="entry name" value="ALCOHOL DEHYDROGENASE, PUTATIVE (AFU_ORTHOLOGUE AFUA_3G03445)-RELATED"/>
    <property type="match status" value="1"/>
</dbReference>
<name>A0A3B0A0H7_9ACTN</name>
<organism evidence="6 7">
    <name type="scientific">Micromonospora costi</name>
    <dbReference type="NCBI Taxonomy" id="1530042"/>
    <lineage>
        <taxon>Bacteria</taxon>
        <taxon>Bacillati</taxon>
        <taxon>Actinomycetota</taxon>
        <taxon>Actinomycetes</taxon>
        <taxon>Micromonosporales</taxon>
        <taxon>Micromonosporaceae</taxon>
        <taxon>Micromonospora</taxon>
    </lineage>
</organism>
<dbReference type="PRINTS" id="PR00080">
    <property type="entry name" value="SDRFAMILY"/>
</dbReference>
<evidence type="ECO:0000256" key="2">
    <source>
        <dbReference type="ARBA" id="ARBA00023002"/>
    </source>
</evidence>
<feature type="signal peptide" evidence="5">
    <location>
        <begin position="1"/>
        <end position="21"/>
    </location>
</feature>
<dbReference type="EMBL" id="RBAN01000004">
    <property type="protein sequence ID" value="RKN53076.1"/>
    <property type="molecule type" value="Genomic_DNA"/>
</dbReference>
<sequence length="265" mass="27772">MRVLVTGGTSGLGLAMASALATAGAGVALTGRSGHRAESVAAGLPGALGIELDVRDESSVARAVDEAWTRLGGIDMLVNNAGIGMRTVNPRFMTHPQGFWEVPVGGFRAVIETNLTGYFLVAREVVPRMLAAGGGRIVNVSVSHTTMHRAGFVPYGPSRAGSEALSRIMAADLRDTGVTVNLLLPGGATVTGMLPREVMPEGREFLEPAVMGPPIVWLASDDAAGVHDERIVAVDFERWLLDRKARPDRSGAGVGGSRRELRAGR</sequence>
<keyword evidence="5" id="KW-0732">Signal</keyword>
<keyword evidence="7" id="KW-1185">Reference proteome</keyword>
<evidence type="ECO:0000313" key="7">
    <source>
        <dbReference type="Proteomes" id="UP000279968"/>
    </source>
</evidence>
<comment type="caution">
    <text evidence="6">The sequence shown here is derived from an EMBL/GenBank/DDBJ whole genome shotgun (WGS) entry which is preliminary data.</text>
</comment>
<dbReference type="CDD" id="cd05233">
    <property type="entry name" value="SDR_c"/>
    <property type="match status" value="1"/>
</dbReference>
<proteinExistence type="inferred from homology"/>
<feature type="chain" id="PRO_5017259572" evidence="5">
    <location>
        <begin position="22"/>
        <end position="265"/>
    </location>
</feature>
<comment type="similarity">
    <text evidence="1 3">Belongs to the short-chain dehydrogenases/reductases (SDR) family.</text>
</comment>
<dbReference type="PANTHER" id="PTHR43669">
    <property type="entry name" value="5-KETO-D-GLUCONATE 5-REDUCTASE"/>
    <property type="match status" value="1"/>
</dbReference>
<dbReference type="RefSeq" id="WP_120782019.1">
    <property type="nucleotide sequence ID" value="NZ_JBHLUP010000002.1"/>
</dbReference>
<dbReference type="Pfam" id="PF00106">
    <property type="entry name" value="adh_short"/>
    <property type="match status" value="1"/>
</dbReference>
<evidence type="ECO:0000256" key="5">
    <source>
        <dbReference type="SAM" id="SignalP"/>
    </source>
</evidence>
<keyword evidence="2" id="KW-0560">Oxidoreductase</keyword>
<dbReference type="GO" id="GO:0016491">
    <property type="term" value="F:oxidoreductase activity"/>
    <property type="evidence" value="ECO:0007669"/>
    <property type="project" value="UniProtKB-KW"/>
</dbReference>
<evidence type="ECO:0000256" key="3">
    <source>
        <dbReference type="RuleBase" id="RU000363"/>
    </source>
</evidence>
<protein>
    <submittedName>
        <fullName evidence="6">SDR family oxidoreductase</fullName>
    </submittedName>
</protein>
<dbReference type="Gene3D" id="3.40.50.720">
    <property type="entry name" value="NAD(P)-binding Rossmann-like Domain"/>
    <property type="match status" value="1"/>
</dbReference>
<gene>
    <name evidence="6" type="ORF">D7193_25165</name>
</gene>
<accession>A0A3B0A0H7</accession>
<dbReference type="SUPFAM" id="SSF51735">
    <property type="entry name" value="NAD(P)-binding Rossmann-fold domains"/>
    <property type="match status" value="1"/>
</dbReference>
<dbReference type="InterPro" id="IPR036291">
    <property type="entry name" value="NAD(P)-bd_dom_sf"/>
</dbReference>
<evidence type="ECO:0000313" key="6">
    <source>
        <dbReference type="EMBL" id="RKN53076.1"/>
    </source>
</evidence>
<dbReference type="OrthoDB" id="4150292at2"/>
<evidence type="ECO:0000256" key="4">
    <source>
        <dbReference type="SAM" id="MobiDB-lite"/>
    </source>
</evidence>
<dbReference type="PRINTS" id="PR00081">
    <property type="entry name" value="GDHRDH"/>
</dbReference>
<dbReference type="Proteomes" id="UP000279968">
    <property type="component" value="Unassembled WGS sequence"/>
</dbReference>
<dbReference type="AlphaFoldDB" id="A0A3B0A0H7"/>
<reference evidence="6 7" key="1">
    <citation type="journal article" date="2015" name="Int. J. Syst. Evol. Microbiol.">
        <title>Micromonospora costi sp. nov., isolated from a leaf of Costus speciosus.</title>
        <authorList>
            <person name="Thawai C."/>
        </authorList>
    </citation>
    <scope>NUCLEOTIDE SEQUENCE [LARGE SCALE GENOMIC DNA]</scope>
    <source>
        <strain evidence="6 7">CS1-12</strain>
    </source>
</reference>
<feature type="region of interest" description="Disordered" evidence="4">
    <location>
        <begin position="246"/>
        <end position="265"/>
    </location>
</feature>
<dbReference type="InterPro" id="IPR002347">
    <property type="entry name" value="SDR_fam"/>
</dbReference>